<organism evidence="1">
    <name type="scientific">Diabrotica virgifera virgifera</name>
    <name type="common">western corn rootworm</name>
    <dbReference type="NCBI Taxonomy" id="50390"/>
    <lineage>
        <taxon>Eukaryota</taxon>
        <taxon>Metazoa</taxon>
        <taxon>Ecdysozoa</taxon>
        <taxon>Arthropoda</taxon>
        <taxon>Hexapoda</taxon>
        <taxon>Insecta</taxon>
        <taxon>Pterygota</taxon>
        <taxon>Neoptera</taxon>
        <taxon>Endopterygota</taxon>
        <taxon>Coleoptera</taxon>
        <taxon>Polyphaga</taxon>
        <taxon>Cucujiformia</taxon>
        <taxon>Chrysomeloidea</taxon>
        <taxon>Chrysomelidae</taxon>
        <taxon>Galerucinae</taxon>
        <taxon>Diabroticina</taxon>
        <taxon>Diabroticites</taxon>
        <taxon>Diabrotica</taxon>
    </lineage>
</organism>
<dbReference type="InParanoid" id="A0A6P7GFF9"/>
<dbReference type="RefSeq" id="XP_028148366.1">
    <property type="nucleotide sequence ID" value="XM_028292565.1"/>
</dbReference>
<proteinExistence type="predicted"/>
<gene>
    <name evidence="1" type="primary">LOC114341756</name>
</gene>
<reference evidence="1" key="1">
    <citation type="submission" date="2025-08" db="UniProtKB">
        <authorList>
            <consortium name="RefSeq"/>
        </authorList>
    </citation>
    <scope>IDENTIFICATION</scope>
    <source>
        <tissue evidence="1">Whole insect</tissue>
    </source>
</reference>
<accession>A0A6P7GFF9</accession>
<evidence type="ECO:0000313" key="1">
    <source>
        <dbReference type="RefSeq" id="XP_028148366.1"/>
    </source>
</evidence>
<sequence>MSDYATHFPPQTYSSSFYINSLAEGDKTTLVIDSDDEDDNPSEMQVKNSPLLDCFISTFLSGDKKAAKKPEIKQTIDINKKEFIIHTIREAKIVRIDEVDEEKRYLKKRKCNENTFNEKLENAGEPLVEIKVYIN</sequence>
<feature type="non-terminal residue" evidence="1">
    <location>
        <position position="135"/>
    </location>
</feature>
<name>A0A6P7GFF9_DIAVI</name>
<protein>
    <submittedName>
        <fullName evidence="1">Uncharacterized protein LOC114341756</fullName>
    </submittedName>
</protein>
<dbReference type="AlphaFoldDB" id="A0A6P7GFF9"/>